<dbReference type="Proteomes" id="UP000578819">
    <property type="component" value="Unassembled WGS sequence"/>
</dbReference>
<dbReference type="EMBL" id="JACHJW010000001">
    <property type="protein sequence ID" value="MBB4959321.1"/>
    <property type="molecule type" value="Genomic_DNA"/>
</dbReference>
<feature type="region of interest" description="Disordered" evidence="2">
    <location>
        <begin position="1"/>
        <end position="23"/>
    </location>
</feature>
<gene>
    <name evidence="4" type="ORF">FHR38_003054</name>
</gene>
<evidence type="ECO:0000256" key="2">
    <source>
        <dbReference type="SAM" id="MobiDB-lite"/>
    </source>
</evidence>
<feature type="region of interest" description="Disordered" evidence="2">
    <location>
        <begin position="365"/>
        <end position="409"/>
    </location>
</feature>
<keyword evidence="5" id="KW-1185">Reference proteome</keyword>
<comment type="caution">
    <text evidence="4">The sequence shown here is derived from an EMBL/GenBank/DDBJ whole genome shotgun (WGS) entry which is preliminary data.</text>
</comment>
<dbReference type="AlphaFoldDB" id="A0A7W7SRP5"/>
<evidence type="ECO:0000313" key="5">
    <source>
        <dbReference type="Proteomes" id="UP000578819"/>
    </source>
</evidence>
<feature type="coiled-coil region" evidence="1">
    <location>
        <begin position="176"/>
        <end position="203"/>
    </location>
</feature>
<evidence type="ECO:0000313" key="4">
    <source>
        <dbReference type="EMBL" id="MBB4959321.1"/>
    </source>
</evidence>
<evidence type="ECO:0000256" key="1">
    <source>
        <dbReference type="SAM" id="Coils"/>
    </source>
</evidence>
<keyword evidence="1" id="KW-0175">Coiled coil</keyword>
<protein>
    <submittedName>
        <fullName evidence="4">Transcriptional regulator with XRE-family HTH domain</fullName>
    </submittedName>
</protein>
<organism evidence="4 5">
    <name type="scientific">Micromonospora polyrhachis</name>
    <dbReference type="NCBI Taxonomy" id="1282883"/>
    <lineage>
        <taxon>Bacteria</taxon>
        <taxon>Bacillati</taxon>
        <taxon>Actinomycetota</taxon>
        <taxon>Actinomycetes</taxon>
        <taxon>Micromonosporales</taxon>
        <taxon>Micromonosporaceae</taxon>
        <taxon>Micromonospora</taxon>
    </lineage>
</organism>
<evidence type="ECO:0000259" key="3">
    <source>
        <dbReference type="PROSITE" id="PS50943"/>
    </source>
</evidence>
<dbReference type="InterPro" id="IPR010982">
    <property type="entry name" value="Lambda_DNA-bd_dom_sf"/>
</dbReference>
<dbReference type="CDD" id="cd00093">
    <property type="entry name" value="HTH_XRE"/>
    <property type="match status" value="1"/>
</dbReference>
<name>A0A7W7SRP5_9ACTN</name>
<dbReference type="Gene3D" id="1.10.260.40">
    <property type="entry name" value="lambda repressor-like DNA-binding domains"/>
    <property type="match status" value="1"/>
</dbReference>
<sequence>MPTGPDPTPKPRKPRPRTLDDDTVRKRCATPEAAAYTLYVRQLIEEHYQLDGQATILRVAEDRGVLVVGFDRRSLSEQISGKYKRGPNWPTTEMVIRALPKGCHTEALLAHAAALYRRARKEAPPGYKGEISRLDDDPVLPEVPESGPPTVEQLQAKIARMRRRHHEETTGQLESIRMAQRQRRDADLRADQLETELLRVRELYLGARTEAAQLATLREECARLSVEQELLATPQLRSRRILELPELSHAQQRVRVGHLAHAIDPIAPRWRRALARYLCTYAEMLGITMAELSIRAGISPAVVQDTLTGRRAPTDVDLRDIGEVLQVHMGTALYLATEARKPEPSTSFEEITWVLPDLAQLPTLPPDIPDVVGAGSDNRASDSDTAPTAGNLPDRAEPDGADSRSARRWRRPTSWRFWSRRGRR</sequence>
<proteinExistence type="predicted"/>
<dbReference type="SUPFAM" id="SSF47413">
    <property type="entry name" value="lambda repressor-like DNA-binding domains"/>
    <property type="match status" value="1"/>
</dbReference>
<feature type="domain" description="HTH cro/C1-type" evidence="3">
    <location>
        <begin position="283"/>
        <end position="332"/>
    </location>
</feature>
<feature type="compositionally biased region" description="Basic and acidic residues" evidence="2">
    <location>
        <begin position="394"/>
        <end position="405"/>
    </location>
</feature>
<dbReference type="GO" id="GO:0003677">
    <property type="term" value="F:DNA binding"/>
    <property type="evidence" value="ECO:0007669"/>
    <property type="project" value="InterPro"/>
</dbReference>
<reference evidence="4 5" key="1">
    <citation type="submission" date="2020-08" db="EMBL/GenBank/DDBJ databases">
        <title>Sequencing the genomes of 1000 actinobacteria strains.</title>
        <authorList>
            <person name="Klenk H.-P."/>
        </authorList>
    </citation>
    <scope>NUCLEOTIDE SEQUENCE [LARGE SCALE GENOMIC DNA]</scope>
    <source>
        <strain evidence="4 5">DSM 45886</strain>
    </source>
</reference>
<dbReference type="PROSITE" id="PS50943">
    <property type="entry name" value="HTH_CROC1"/>
    <property type="match status" value="1"/>
</dbReference>
<accession>A0A7W7SRP5</accession>
<dbReference type="InterPro" id="IPR001387">
    <property type="entry name" value="Cro/C1-type_HTH"/>
</dbReference>
<feature type="region of interest" description="Disordered" evidence="2">
    <location>
        <begin position="127"/>
        <end position="149"/>
    </location>
</feature>